<proteinExistence type="predicted"/>
<reference evidence="6 7" key="1">
    <citation type="journal article" date="2019" name="Nat. Ecol. Evol.">
        <title>Megaphylogeny resolves global patterns of mushroom evolution.</title>
        <authorList>
            <person name="Varga T."/>
            <person name="Krizsan K."/>
            <person name="Foldi C."/>
            <person name="Dima B."/>
            <person name="Sanchez-Garcia M."/>
            <person name="Sanchez-Ramirez S."/>
            <person name="Szollosi G.J."/>
            <person name="Szarkandi J.G."/>
            <person name="Papp V."/>
            <person name="Albert L."/>
            <person name="Andreopoulos W."/>
            <person name="Angelini C."/>
            <person name="Antonin V."/>
            <person name="Barry K.W."/>
            <person name="Bougher N.L."/>
            <person name="Buchanan P."/>
            <person name="Buyck B."/>
            <person name="Bense V."/>
            <person name="Catcheside P."/>
            <person name="Chovatia M."/>
            <person name="Cooper J."/>
            <person name="Damon W."/>
            <person name="Desjardin D."/>
            <person name="Finy P."/>
            <person name="Geml J."/>
            <person name="Haridas S."/>
            <person name="Hughes K."/>
            <person name="Justo A."/>
            <person name="Karasinski D."/>
            <person name="Kautmanova I."/>
            <person name="Kiss B."/>
            <person name="Kocsube S."/>
            <person name="Kotiranta H."/>
            <person name="LaButti K.M."/>
            <person name="Lechner B.E."/>
            <person name="Liimatainen K."/>
            <person name="Lipzen A."/>
            <person name="Lukacs Z."/>
            <person name="Mihaltcheva S."/>
            <person name="Morgado L.N."/>
            <person name="Niskanen T."/>
            <person name="Noordeloos M.E."/>
            <person name="Ohm R.A."/>
            <person name="Ortiz-Santana B."/>
            <person name="Ovrebo C."/>
            <person name="Racz N."/>
            <person name="Riley R."/>
            <person name="Savchenko A."/>
            <person name="Shiryaev A."/>
            <person name="Soop K."/>
            <person name="Spirin V."/>
            <person name="Szebenyi C."/>
            <person name="Tomsovsky M."/>
            <person name="Tulloss R.E."/>
            <person name="Uehling J."/>
            <person name="Grigoriev I.V."/>
            <person name="Vagvolgyi C."/>
            <person name="Papp T."/>
            <person name="Martin F.M."/>
            <person name="Miettinen O."/>
            <person name="Hibbett D.S."/>
            <person name="Nagy L.G."/>
        </authorList>
    </citation>
    <scope>NUCLEOTIDE SEQUENCE [LARGE SCALE GENOMIC DNA]</scope>
    <source>
        <strain evidence="6 7">CBS 121175</strain>
    </source>
</reference>
<feature type="domain" description="EH" evidence="4">
    <location>
        <begin position="304"/>
        <end position="393"/>
    </location>
</feature>
<dbReference type="GO" id="GO:0005886">
    <property type="term" value="C:plasma membrane"/>
    <property type="evidence" value="ECO:0007669"/>
    <property type="project" value="TreeGrafter"/>
</dbReference>
<feature type="region of interest" description="Disordered" evidence="2">
    <location>
        <begin position="1060"/>
        <end position="1115"/>
    </location>
</feature>
<accession>A0A5C3KY30</accession>
<feature type="compositionally biased region" description="Polar residues" evidence="2">
    <location>
        <begin position="420"/>
        <end position="440"/>
    </location>
</feature>
<feature type="domain" description="UBA" evidence="3">
    <location>
        <begin position="1259"/>
        <end position="1299"/>
    </location>
</feature>
<dbReference type="InterPro" id="IPR009060">
    <property type="entry name" value="UBA-like_sf"/>
</dbReference>
<dbReference type="SUPFAM" id="SSF46934">
    <property type="entry name" value="UBA-like"/>
    <property type="match status" value="1"/>
</dbReference>
<dbReference type="SMART" id="SM00165">
    <property type="entry name" value="UBA"/>
    <property type="match status" value="1"/>
</dbReference>
<feature type="compositionally biased region" description="Polar residues" evidence="2">
    <location>
        <begin position="1171"/>
        <end position="1180"/>
    </location>
</feature>
<feature type="region of interest" description="Disordered" evidence="2">
    <location>
        <begin position="384"/>
        <end position="516"/>
    </location>
</feature>
<dbReference type="Pfam" id="PF12763">
    <property type="entry name" value="EH"/>
    <property type="match status" value="3"/>
</dbReference>
<evidence type="ECO:0000256" key="1">
    <source>
        <dbReference type="SAM" id="Coils"/>
    </source>
</evidence>
<dbReference type="OrthoDB" id="524326at2759"/>
<feature type="compositionally biased region" description="Acidic residues" evidence="2">
    <location>
        <begin position="883"/>
        <end position="898"/>
    </location>
</feature>
<gene>
    <name evidence="6" type="ORF">FA15DRAFT_379088</name>
</gene>
<evidence type="ECO:0000313" key="7">
    <source>
        <dbReference type="Proteomes" id="UP000307440"/>
    </source>
</evidence>
<evidence type="ECO:0000313" key="6">
    <source>
        <dbReference type="EMBL" id="TFK25070.1"/>
    </source>
</evidence>
<feature type="region of interest" description="Disordered" evidence="2">
    <location>
        <begin position="264"/>
        <end position="285"/>
    </location>
</feature>
<organism evidence="6 7">
    <name type="scientific">Coprinopsis marcescibilis</name>
    <name type="common">Agaric fungus</name>
    <name type="synonym">Psathyrella marcescibilis</name>
    <dbReference type="NCBI Taxonomy" id="230819"/>
    <lineage>
        <taxon>Eukaryota</taxon>
        <taxon>Fungi</taxon>
        <taxon>Dikarya</taxon>
        <taxon>Basidiomycota</taxon>
        <taxon>Agaricomycotina</taxon>
        <taxon>Agaricomycetes</taxon>
        <taxon>Agaricomycetidae</taxon>
        <taxon>Agaricales</taxon>
        <taxon>Agaricineae</taxon>
        <taxon>Psathyrellaceae</taxon>
        <taxon>Coprinopsis</taxon>
    </lineage>
</organism>
<feature type="compositionally biased region" description="Polar residues" evidence="2">
    <location>
        <begin position="1084"/>
        <end position="1094"/>
    </location>
</feature>
<dbReference type="CDD" id="cd00052">
    <property type="entry name" value="EH"/>
    <property type="match status" value="2"/>
</dbReference>
<feature type="compositionally biased region" description="Polar residues" evidence="2">
    <location>
        <begin position="770"/>
        <end position="779"/>
    </location>
</feature>
<dbReference type="Proteomes" id="UP000307440">
    <property type="component" value="Unassembled WGS sequence"/>
</dbReference>
<evidence type="ECO:0000259" key="3">
    <source>
        <dbReference type="PROSITE" id="PS50030"/>
    </source>
</evidence>
<dbReference type="PANTHER" id="PTHR11216">
    <property type="entry name" value="EH DOMAIN"/>
    <property type="match status" value="1"/>
</dbReference>
<dbReference type="InterPro" id="IPR002048">
    <property type="entry name" value="EF_hand_dom"/>
</dbReference>
<dbReference type="InterPro" id="IPR000261">
    <property type="entry name" value="EH_dom"/>
</dbReference>
<evidence type="ECO:0000259" key="5">
    <source>
        <dbReference type="PROSITE" id="PS50222"/>
    </source>
</evidence>
<feature type="region of interest" description="Disordered" evidence="2">
    <location>
        <begin position="972"/>
        <end position="1004"/>
    </location>
</feature>
<feature type="compositionally biased region" description="Polar residues" evidence="2">
    <location>
        <begin position="979"/>
        <end position="991"/>
    </location>
</feature>
<keyword evidence="7" id="KW-1185">Reference proteome</keyword>
<dbReference type="GO" id="GO:0005737">
    <property type="term" value="C:cytoplasm"/>
    <property type="evidence" value="ECO:0007669"/>
    <property type="project" value="TreeGrafter"/>
</dbReference>
<dbReference type="GO" id="GO:0006897">
    <property type="term" value="P:endocytosis"/>
    <property type="evidence" value="ECO:0007669"/>
    <property type="project" value="TreeGrafter"/>
</dbReference>
<dbReference type="SUPFAM" id="SSF47473">
    <property type="entry name" value="EF-hand"/>
    <property type="match status" value="3"/>
</dbReference>
<dbReference type="CDD" id="cd14270">
    <property type="entry name" value="UBA"/>
    <property type="match status" value="1"/>
</dbReference>
<dbReference type="GO" id="GO:0005509">
    <property type="term" value="F:calcium ion binding"/>
    <property type="evidence" value="ECO:0007669"/>
    <property type="project" value="InterPro"/>
</dbReference>
<dbReference type="PANTHER" id="PTHR11216:SF170">
    <property type="entry name" value="DYNAMIN ASSOCIATED PROTEIN 160, ISOFORM D"/>
    <property type="match status" value="1"/>
</dbReference>
<feature type="compositionally biased region" description="Polar residues" evidence="2">
    <location>
        <begin position="753"/>
        <end position="762"/>
    </location>
</feature>
<feature type="compositionally biased region" description="Polar residues" evidence="2">
    <location>
        <begin position="720"/>
        <end position="729"/>
    </location>
</feature>
<feature type="compositionally biased region" description="Low complexity" evidence="2">
    <location>
        <begin position="1152"/>
        <end position="1170"/>
    </location>
</feature>
<feature type="coiled-coil region" evidence="1">
    <location>
        <begin position="612"/>
        <end position="681"/>
    </location>
</feature>
<dbReference type="InterPro" id="IPR015940">
    <property type="entry name" value="UBA"/>
</dbReference>
<dbReference type="EMBL" id="ML210191">
    <property type="protein sequence ID" value="TFK25070.1"/>
    <property type="molecule type" value="Genomic_DNA"/>
</dbReference>
<name>A0A5C3KY30_COPMA</name>
<dbReference type="GO" id="GO:0016197">
    <property type="term" value="P:endosomal transport"/>
    <property type="evidence" value="ECO:0007669"/>
    <property type="project" value="TreeGrafter"/>
</dbReference>
<keyword evidence="1" id="KW-0175">Coiled coil</keyword>
<evidence type="ECO:0000256" key="2">
    <source>
        <dbReference type="SAM" id="MobiDB-lite"/>
    </source>
</evidence>
<dbReference type="SMART" id="SM00027">
    <property type="entry name" value="EH"/>
    <property type="match status" value="3"/>
</dbReference>
<feature type="compositionally biased region" description="Polar residues" evidence="2">
    <location>
        <begin position="448"/>
        <end position="459"/>
    </location>
</feature>
<dbReference type="Pfam" id="PF00627">
    <property type="entry name" value="UBA"/>
    <property type="match status" value="1"/>
</dbReference>
<dbReference type="PROSITE" id="PS50030">
    <property type="entry name" value="UBA"/>
    <property type="match status" value="1"/>
</dbReference>
<dbReference type="PROSITE" id="PS50222">
    <property type="entry name" value="EF_HAND_2"/>
    <property type="match status" value="1"/>
</dbReference>
<feature type="compositionally biased region" description="Low complexity" evidence="2">
    <location>
        <begin position="393"/>
        <end position="403"/>
    </location>
</feature>
<dbReference type="PROSITE" id="PS50031">
    <property type="entry name" value="EH"/>
    <property type="match status" value="3"/>
</dbReference>
<evidence type="ECO:0008006" key="8">
    <source>
        <dbReference type="Google" id="ProtNLM"/>
    </source>
</evidence>
<dbReference type="STRING" id="230819.A0A5C3KY30"/>
<sequence length="1299" mass="138846">MPVNITPTPAEATLVNQIFLYADPQKLGVITGDAAIKVFDGAKLLPTVLGEIWQIADEDNQGWLSRKGVAVAVRLMGWAQKGERVTEALLQKPGPIPKIEGVNTVAQQSTGMSLNSSKSSLPVFPPLTAQEREKYLNIFMQSGPANGLLSGDRARNIFLKSKLSTEHLIQIWNLSDTQDRGSLDSSDFAIAMYFIQGMMSKRFTFIPTSLPPGLYQQAAGAKVASHMTGNSGSFSPPPGSTFSIQQQHTGQRIQPNHTGMSAMSSQVRSPALPPRPAVQSMASRTFSPPVQPPALIAWDVTPAEQANSDQWFEDLDTDKKGFIEGGVAVPFMLQSGLPGDVLAAVWDLADLNNDGLLTREGFAVAMHLIQKRLTGVELPATLPPSLVPPSMRQAQQVQQQVPEPQKDLFSFDESPPPSANPLQSTGGFPTLQPQRTGLLSTTPTPTTAPHQTGSRSMSTDPFAPPIAPSHTGSALNFLDDDEPITTSVSPPPLQDRSAEIGNLTNQLNSTNKSVEQTRAERQAVEQLLSQQASQLSSLQTQLASAKASYETELKLFSTLQERHSIQQAEIDKVRQELISAESDLSARKLEKSDIEGAFMRDKEDHRELQRKTIETDQQIEAIKVEIEKLKKEGKHQKGMLAIAKKQLASREAERAKVEKELQEAHAELQEAFQETVETEEATSKIEMPVPTAAAHATSAASLAFAAAQPLPISPDPNASPAISTKSNNPFERLALAGGSSSRTQSPFAPFPSATLSKSPTTSAEDDLFGLSQQSGNFSDAISGLPYDTSESGHGDPDLTNGLSVSHEAQIPVSPNETEFFHTPPTSARMMSPDPTIDSITSKFPAIESVSSQSPPVQVPPPAKPTNGQSDDFDSTFATGIEEINQDDSDSDSDSDDEVPLAVLSQSVSKQNVAKGKEVEVQPANELDTFDDIFASPVSPTQPEMGKAADTKPAEPVSALAANEFDDIFKPSPTVVPVASPQSQPAPEQDTVNFDDGFPSVGSQPTVVGVDAFDEAFKKPGSASSAPAAPFSFAAAFDDDFDFNAAKSEFPLVEIQPTQPALQNGTAQPGPSFEDIFTAPVNGHTAESTQSTQSEVIPAQSPVQVPPHADASSSAFDAVFTPTAAVPLVAPAEEQPTVVEPSILATKPAPAQPSVSTSSTTFPTSSPTVSPKQSISSQHARPSSPFTSTTSPPQARSKSPKPKPAKDNEKPTKEPTRHSKLSLRLPFGRKKKQDKHEAMPTSNLSAHSEVPERVLTPALGDDVEPVKQLTDMGFSRSQAVAALEKYGYDIPRALNSLLNA</sequence>
<feature type="compositionally biased region" description="Polar residues" evidence="2">
    <location>
        <begin position="502"/>
        <end position="514"/>
    </location>
</feature>
<feature type="domain" description="EH" evidence="4">
    <location>
        <begin position="131"/>
        <end position="221"/>
    </location>
</feature>
<feature type="compositionally biased region" description="Basic and acidic residues" evidence="2">
    <location>
        <begin position="1203"/>
        <end position="1216"/>
    </location>
</feature>
<protein>
    <recommendedName>
        <fullName evidence="8">EF-hand</fullName>
    </recommendedName>
</protein>
<dbReference type="InterPro" id="IPR011992">
    <property type="entry name" value="EF-hand-dom_pair"/>
</dbReference>
<feature type="compositionally biased region" description="Low complexity" evidence="2">
    <location>
        <begin position="1181"/>
        <end position="1196"/>
    </location>
</feature>
<dbReference type="Gene3D" id="1.10.8.10">
    <property type="entry name" value="DNA helicase RuvA subunit, C-terminal domain"/>
    <property type="match status" value="1"/>
</dbReference>
<feature type="domain" description="EF-hand" evidence="5">
    <location>
        <begin position="337"/>
        <end position="372"/>
    </location>
</feature>
<feature type="domain" description="EH" evidence="4">
    <location>
        <begin position="11"/>
        <end position="97"/>
    </location>
</feature>
<feature type="region of interest" description="Disordered" evidence="2">
    <location>
        <begin position="1133"/>
        <end position="1250"/>
    </location>
</feature>
<evidence type="ECO:0000259" key="4">
    <source>
        <dbReference type="PROSITE" id="PS50031"/>
    </source>
</evidence>
<dbReference type="Gene3D" id="1.10.238.10">
    <property type="entry name" value="EF-hand"/>
    <property type="match status" value="3"/>
</dbReference>
<feature type="region of interest" description="Disordered" evidence="2">
    <location>
        <begin position="709"/>
        <end position="953"/>
    </location>
</feature>